<evidence type="ECO:0008006" key="4">
    <source>
        <dbReference type="Google" id="ProtNLM"/>
    </source>
</evidence>
<feature type="chain" id="PRO_5014760079" description="Bacterial surface antigen (D15) domain-containing protein" evidence="1">
    <location>
        <begin position="23"/>
        <end position="564"/>
    </location>
</feature>
<reference evidence="2 3" key="1">
    <citation type="submission" date="2017-09" db="EMBL/GenBank/DDBJ databases">
        <title>Depth-based differentiation of microbial function through sediment-hosted aquifers and enrichment of novel symbionts in the deep terrestrial subsurface.</title>
        <authorList>
            <person name="Probst A.J."/>
            <person name="Ladd B."/>
            <person name="Jarett J.K."/>
            <person name="Geller-Mcgrath D.E."/>
            <person name="Sieber C.M."/>
            <person name="Emerson J.B."/>
            <person name="Anantharaman K."/>
            <person name="Thomas B.C."/>
            <person name="Malmstrom R."/>
            <person name="Stieglmeier M."/>
            <person name="Klingl A."/>
            <person name="Woyke T."/>
            <person name="Ryan C.M."/>
            <person name="Banfield J.F."/>
        </authorList>
    </citation>
    <scope>NUCLEOTIDE SEQUENCE [LARGE SCALE GENOMIC DNA]</scope>
    <source>
        <strain evidence="2">CG17_big_fil_post_rev_8_21_14_2_50_48_46</strain>
    </source>
</reference>
<dbReference type="Proteomes" id="UP000231019">
    <property type="component" value="Unassembled WGS sequence"/>
</dbReference>
<evidence type="ECO:0000256" key="1">
    <source>
        <dbReference type="SAM" id="SignalP"/>
    </source>
</evidence>
<dbReference type="AlphaFoldDB" id="A0A2M7G960"/>
<protein>
    <recommendedName>
        <fullName evidence="4">Bacterial surface antigen (D15) domain-containing protein</fullName>
    </recommendedName>
</protein>
<dbReference type="EMBL" id="PFFQ01000012">
    <property type="protein sequence ID" value="PIW18394.1"/>
    <property type="molecule type" value="Genomic_DNA"/>
</dbReference>
<name>A0A2M7G960_9BACT</name>
<organism evidence="2 3">
    <name type="scientific">bacterium (Candidatus Blackallbacteria) CG17_big_fil_post_rev_8_21_14_2_50_48_46</name>
    <dbReference type="NCBI Taxonomy" id="2014261"/>
    <lineage>
        <taxon>Bacteria</taxon>
        <taxon>Candidatus Blackallbacteria</taxon>
    </lineage>
</organism>
<gene>
    <name evidence="2" type="ORF">COW36_03635</name>
</gene>
<comment type="caution">
    <text evidence="2">The sequence shown here is derived from an EMBL/GenBank/DDBJ whole genome shotgun (WGS) entry which is preliminary data.</text>
</comment>
<dbReference type="Gene3D" id="2.40.160.50">
    <property type="entry name" value="membrane protein fhac: a member of the omp85/tpsb transporter family"/>
    <property type="match status" value="1"/>
</dbReference>
<sequence>MPKHFKKLCFSLGILLGTWAHAPTGLAAERFQTPVLRFIDTPEQIPSAYLEQRILEWLSTAEELPGAEAQLSSFLQDLYLQRGNPNVQIQVQNLFSKQPQISIQEHFNDPIMLERMTIKGGTPLQRWLVRHNLYPAEEGSPFDYQAILQDLHWLEHNQFLPLALHFSSTGAGKIGLEVEILTSSAIIPTGNIAINNIVGTALTAGVITDNYLLEGSVFRVMVKRNNIPLLSSSSNLVQDWEYVVGASSNDLPWPGVTAGFNQYNKVDYIYRGLGSDPNQLTWIQSFGGDFYSGFPIWSDPESHRYLRGVANLSILQDTFFNGPDNQAPNPPLSQSGRQSDLLYLPSMNLIFSDVDDFIIPRNGNFLRFQLAGSLGDVRYLQGTASGFSFWSPWMEDNWQGTFLFRNALGSTFGQNVPFYRGFLNTGNWLVRGAREYSITEKHSVRTAQEFHLFYRPTLLQLDALFEKFTGQKELGTYLEGWAFDANLFMDEGAYWRDSLNPRLMQFSLGIGINAITPTGSILGVDMAFPVYPQPAGPTFLLRITAPLAFTLYADWINSNGFFLR</sequence>
<feature type="signal peptide" evidence="1">
    <location>
        <begin position="1"/>
        <end position="22"/>
    </location>
</feature>
<proteinExistence type="predicted"/>
<evidence type="ECO:0000313" key="2">
    <source>
        <dbReference type="EMBL" id="PIW18394.1"/>
    </source>
</evidence>
<evidence type="ECO:0000313" key="3">
    <source>
        <dbReference type="Proteomes" id="UP000231019"/>
    </source>
</evidence>
<keyword evidence="1" id="KW-0732">Signal</keyword>
<accession>A0A2M7G960</accession>